<comment type="caution">
    <text evidence="1">The sequence shown here is derived from an EMBL/GenBank/DDBJ whole genome shotgun (WGS) entry which is preliminary data.</text>
</comment>
<reference evidence="1" key="2">
    <citation type="submission" date="2021-01" db="EMBL/GenBank/DDBJ databases">
        <authorList>
            <person name="Schikora-Tamarit M.A."/>
        </authorList>
    </citation>
    <scope>NUCLEOTIDE SEQUENCE</scope>
    <source>
        <strain evidence="1">CBS2887</strain>
    </source>
</reference>
<keyword evidence="2" id="KW-1185">Reference proteome</keyword>
<evidence type="ECO:0000313" key="1">
    <source>
        <dbReference type="EMBL" id="KAH3687837.1"/>
    </source>
</evidence>
<dbReference type="Proteomes" id="UP000774326">
    <property type="component" value="Unassembled WGS sequence"/>
</dbReference>
<organism evidence="1 2">
    <name type="scientific">Wickerhamomyces pijperi</name>
    <name type="common">Yeast</name>
    <name type="synonym">Pichia pijperi</name>
    <dbReference type="NCBI Taxonomy" id="599730"/>
    <lineage>
        <taxon>Eukaryota</taxon>
        <taxon>Fungi</taxon>
        <taxon>Dikarya</taxon>
        <taxon>Ascomycota</taxon>
        <taxon>Saccharomycotina</taxon>
        <taxon>Saccharomycetes</taxon>
        <taxon>Phaffomycetales</taxon>
        <taxon>Wickerhamomycetaceae</taxon>
        <taxon>Wickerhamomyces</taxon>
    </lineage>
</organism>
<dbReference type="EMBL" id="JAEUBG010000606">
    <property type="protein sequence ID" value="KAH3687837.1"/>
    <property type="molecule type" value="Genomic_DNA"/>
</dbReference>
<dbReference type="AlphaFoldDB" id="A0A9P8QE66"/>
<sequence length="96" mass="10703">MPESEHGEVLLNAATVAATPTANNTNYQGTTTSDPDTVDFHNISKPTKGFLKNDFQTMKNYSWKLYGYANTHDSALSAYIENTDILMKEFMKGAFE</sequence>
<proteinExistence type="predicted"/>
<name>A0A9P8QE66_WICPI</name>
<protein>
    <submittedName>
        <fullName evidence="1">Uncharacterized protein</fullName>
    </submittedName>
</protein>
<gene>
    <name evidence="1" type="ORF">WICPIJ_001176</name>
</gene>
<evidence type="ECO:0000313" key="2">
    <source>
        <dbReference type="Proteomes" id="UP000774326"/>
    </source>
</evidence>
<reference evidence="1" key="1">
    <citation type="journal article" date="2021" name="Open Biol.">
        <title>Shared evolutionary footprints suggest mitochondrial oxidative damage underlies multiple complex I losses in fungi.</title>
        <authorList>
            <person name="Schikora-Tamarit M.A."/>
            <person name="Marcet-Houben M."/>
            <person name="Nosek J."/>
            <person name="Gabaldon T."/>
        </authorList>
    </citation>
    <scope>NUCLEOTIDE SEQUENCE</scope>
    <source>
        <strain evidence="1">CBS2887</strain>
    </source>
</reference>
<accession>A0A9P8QE66</accession>